<dbReference type="Proteomes" id="UP001562178">
    <property type="component" value="Unassembled WGS sequence"/>
</dbReference>
<protein>
    <submittedName>
        <fullName evidence="1">Uncharacterized protein</fullName>
    </submittedName>
</protein>
<accession>A0ABV4AYY3</accession>
<gene>
    <name evidence="1" type="ORF">AB7A72_04900</name>
</gene>
<dbReference type="RefSeq" id="WP_369459182.1">
    <property type="nucleotide sequence ID" value="NZ_JBGBDC010000002.1"/>
</dbReference>
<proteinExistence type="predicted"/>
<evidence type="ECO:0000313" key="2">
    <source>
        <dbReference type="Proteomes" id="UP001562178"/>
    </source>
</evidence>
<sequence length="159" mass="16938">MTQTPSHSAAPVILNGHQLLDALNAIAPERTEKQLNDRVCIGPDPTIAYVAPGVHSLHCWLADYPESGSILLHQTIPAGGKAPCDVVGIALQLIAAARWVGMHAHARRQPEARALARAILKLTRPVIDEYVDSRGGYPSDPNLVTIPADAGIFFSPASD</sequence>
<name>A0ABV4AYY3_9BURK</name>
<reference evidence="1 2" key="1">
    <citation type="journal article" date="2016" name="Int. J. Syst. Evol. Microbiol.">
        <title>Description of Comamonas sediminis sp. nov., isolated from lagoon sediments.</title>
        <authorList>
            <person name="Subhash Y."/>
            <person name="Bang J.J."/>
            <person name="You T.H."/>
            <person name="Lee S.S."/>
        </authorList>
    </citation>
    <scope>NUCLEOTIDE SEQUENCE [LARGE SCALE GENOMIC DNA]</scope>
    <source>
        <strain evidence="1 2">JCM 31169</strain>
    </source>
</reference>
<evidence type="ECO:0000313" key="1">
    <source>
        <dbReference type="EMBL" id="MEY2250330.1"/>
    </source>
</evidence>
<comment type="caution">
    <text evidence="1">The sequence shown here is derived from an EMBL/GenBank/DDBJ whole genome shotgun (WGS) entry which is preliminary data.</text>
</comment>
<organism evidence="1 2">
    <name type="scientific">Comamonas sediminis</name>
    <dbReference type="NCBI Taxonomy" id="1783360"/>
    <lineage>
        <taxon>Bacteria</taxon>
        <taxon>Pseudomonadati</taxon>
        <taxon>Pseudomonadota</taxon>
        <taxon>Betaproteobacteria</taxon>
        <taxon>Burkholderiales</taxon>
        <taxon>Comamonadaceae</taxon>
        <taxon>Comamonas</taxon>
    </lineage>
</organism>
<keyword evidence="2" id="KW-1185">Reference proteome</keyword>
<dbReference type="EMBL" id="JBGBDC010000002">
    <property type="protein sequence ID" value="MEY2250330.1"/>
    <property type="molecule type" value="Genomic_DNA"/>
</dbReference>